<dbReference type="Pfam" id="PF00551">
    <property type="entry name" value="Formyl_trans_N"/>
    <property type="match status" value="1"/>
</dbReference>
<dbReference type="UniPathway" id="UPA00074">
    <property type="reaction ID" value="UER00126"/>
</dbReference>
<protein>
    <recommendedName>
        <fullName evidence="4">Phosphoribosylglycinamide formyltransferase</fullName>
        <ecNumber evidence="4">2.1.2.2</ecNumber>
    </recommendedName>
    <alternativeName>
        <fullName evidence="4">5'-phosphoribosylglycinamide transformylase</fullName>
    </alternativeName>
    <alternativeName>
        <fullName evidence="4">GAR transformylase</fullName>
        <shortName evidence="4">GART</shortName>
    </alternativeName>
</protein>
<evidence type="ECO:0000259" key="5">
    <source>
        <dbReference type="Pfam" id="PF00551"/>
    </source>
</evidence>
<proteinExistence type="inferred from homology"/>
<accession>A0A7Z2S6Y0</accession>
<dbReference type="NCBIfam" id="TIGR00639">
    <property type="entry name" value="PurN"/>
    <property type="match status" value="1"/>
</dbReference>
<dbReference type="Gene3D" id="3.40.50.170">
    <property type="entry name" value="Formyl transferase, N-terminal domain"/>
    <property type="match status" value="1"/>
</dbReference>
<reference evidence="6 7" key="1">
    <citation type="submission" date="2020-01" db="EMBL/GenBank/DDBJ databases">
        <title>Sphingomonas sp. C33 whole genome sequece.</title>
        <authorList>
            <person name="Park C."/>
        </authorList>
    </citation>
    <scope>NUCLEOTIDE SEQUENCE [LARGE SCALE GENOMIC DNA]</scope>
    <source>
        <strain evidence="6 7">C33</strain>
    </source>
</reference>
<name>A0A7Z2S6Y0_9SPHN</name>
<keyword evidence="3 4" id="KW-0658">Purine biosynthesis</keyword>
<comment type="function">
    <text evidence="4">Catalyzes the transfer of a formyl group from 10-formyltetrahydrofolate to 5-phospho-ribosyl-glycinamide (GAR), producing 5-phospho-ribosyl-N-formylglycinamide (FGAR) and tetrahydrofolate.</text>
</comment>
<dbReference type="CDD" id="cd08645">
    <property type="entry name" value="FMT_core_GART"/>
    <property type="match status" value="1"/>
</dbReference>
<comment type="similarity">
    <text evidence="4">Belongs to the GART family.</text>
</comment>
<dbReference type="Proteomes" id="UP000464468">
    <property type="component" value="Chromosome"/>
</dbReference>
<dbReference type="EC" id="2.1.2.2" evidence="4"/>
<comment type="pathway">
    <text evidence="1 4">Purine metabolism; IMP biosynthesis via de novo pathway; N(2)-formyl-N(1)-(5-phospho-D-ribosyl)glycinamide from N(1)-(5-phospho-D-ribosyl)glycinamide (10-formyl THF route): step 1/1.</text>
</comment>
<dbReference type="InterPro" id="IPR002376">
    <property type="entry name" value="Formyl_transf_N"/>
</dbReference>
<dbReference type="GO" id="GO:0004644">
    <property type="term" value="F:phosphoribosylglycinamide formyltransferase activity"/>
    <property type="evidence" value="ECO:0007669"/>
    <property type="project" value="UniProtKB-UniRule"/>
</dbReference>
<sequence length="204" mass="21402">MPAPALGPGPAAPVPKARVGVLISGRGSNMAALLYASRLAGAAYEIVLVAANDPAAPGLDLARAEGIATFAHSHVGIRRAAFDALIDEQLRAAGVEYVALAGYMRLLSRDFVVKWQGRIINVHPSLLPLYKGLDTHERAIAAGDREAGCSVHIVTPELDDGPVLGQARVAILPGDTPDSLAARVLIAEHQLYPRILNAFVAGQR</sequence>
<evidence type="ECO:0000256" key="3">
    <source>
        <dbReference type="ARBA" id="ARBA00022755"/>
    </source>
</evidence>
<dbReference type="HAMAP" id="MF_01930">
    <property type="entry name" value="PurN"/>
    <property type="match status" value="1"/>
</dbReference>
<evidence type="ECO:0000256" key="4">
    <source>
        <dbReference type="HAMAP-Rule" id="MF_01930"/>
    </source>
</evidence>
<dbReference type="KEGG" id="schy:GVO57_12775"/>
<feature type="binding site" evidence="4">
    <location>
        <position position="121"/>
    </location>
    <ligand>
        <name>(6R)-10-formyltetrahydrofolate</name>
        <dbReference type="ChEBI" id="CHEBI:195366"/>
    </ligand>
</feature>
<feature type="active site" description="Proton donor" evidence="4">
    <location>
        <position position="123"/>
    </location>
</feature>
<evidence type="ECO:0000313" key="6">
    <source>
        <dbReference type="EMBL" id="QHL91978.1"/>
    </source>
</evidence>
<evidence type="ECO:0000313" key="7">
    <source>
        <dbReference type="Proteomes" id="UP000464468"/>
    </source>
</evidence>
<dbReference type="PANTHER" id="PTHR43369">
    <property type="entry name" value="PHOSPHORIBOSYLGLYCINAMIDE FORMYLTRANSFERASE"/>
    <property type="match status" value="1"/>
</dbReference>
<evidence type="ECO:0000256" key="2">
    <source>
        <dbReference type="ARBA" id="ARBA00022679"/>
    </source>
</evidence>
<feature type="domain" description="Formyl transferase N-terminal" evidence="5">
    <location>
        <begin position="18"/>
        <end position="195"/>
    </location>
</feature>
<dbReference type="InterPro" id="IPR004607">
    <property type="entry name" value="GART"/>
</dbReference>
<dbReference type="GO" id="GO:0005829">
    <property type="term" value="C:cytosol"/>
    <property type="evidence" value="ECO:0007669"/>
    <property type="project" value="TreeGrafter"/>
</dbReference>
<keyword evidence="2 4" id="KW-0808">Transferase</keyword>
<evidence type="ECO:0000256" key="1">
    <source>
        <dbReference type="ARBA" id="ARBA00005054"/>
    </source>
</evidence>
<feature type="binding site" evidence="4">
    <location>
        <position position="79"/>
    </location>
    <ligand>
        <name>(6R)-10-formyltetrahydrofolate</name>
        <dbReference type="ChEBI" id="CHEBI:195366"/>
    </ligand>
</feature>
<feature type="binding site" evidence="4">
    <location>
        <begin position="27"/>
        <end position="29"/>
    </location>
    <ligand>
        <name>N(1)-(5-phospho-beta-D-ribosyl)glycinamide</name>
        <dbReference type="ChEBI" id="CHEBI:143788"/>
    </ligand>
</feature>
<dbReference type="AlphaFoldDB" id="A0A7Z2S6Y0"/>
<dbReference type="PANTHER" id="PTHR43369:SF2">
    <property type="entry name" value="PHOSPHORIBOSYLGLYCINAMIDE FORMYLTRANSFERASE"/>
    <property type="match status" value="1"/>
</dbReference>
<organism evidence="6 7">
    <name type="scientific">Sphingomonas changnyeongensis</name>
    <dbReference type="NCBI Taxonomy" id="2698679"/>
    <lineage>
        <taxon>Bacteria</taxon>
        <taxon>Pseudomonadati</taxon>
        <taxon>Pseudomonadota</taxon>
        <taxon>Alphaproteobacteria</taxon>
        <taxon>Sphingomonadales</taxon>
        <taxon>Sphingomonadaceae</taxon>
        <taxon>Sphingomonas</taxon>
    </lineage>
</organism>
<dbReference type="InterPro" id="IPR036477">
    <property type="entry name" value="Formyl_transf_N_sf"/>
</dbReference>
<gene>
    <name evidence="4" type="primary">purN</name>
    <name evidence="6" type="ORF">GVO57_12775</name>
</gene>
<comment type="catalytic activity">
    <reaction evidence="4">
        <text>N(1)-(5-phospho-beta-D-ribosyl)glycinamide + (6R)-10-formyltetrahydrofolate = N(2)-formyl-N(1)-(5-phospho-beta-D-ribosyl)glycinamide + (6S)-5,6,7,8-tetrahydrofolate + H(+)</text>
        <dbReference type="Rhea" id="RHEA:15053"/>
        <dbReference type="ChEBI" id="CHEBI:15378"/>
        <dbReference type="ChEBI" id="CHEBI:57453"/>
        <dbReference type="ChEBI" id="CHEBI:143788"/>
        <dbReference type="ChEBI" id="CHEBI:147286"/>
        <dbReference type="ChEBI" id="CHEBI:195366"/>
        <dbReference type="EC" id="2.1.2.2"/>
    </reaction>
</comment>
<feature type="binding site" evidence="4">
    <location>
        <begin position="104"/>
        <end position="107"/>
    </location>
    <ligand>
        <name>(6R)-10-formyltetrahydrofolate</name>
        <dbReference type="ChEBI" id="CHEBI:195366"/>
    </ligand>
</feature>
<dbReference type="SUPFAM" id="SSF53328">
    <property type="entry name" value="Formyltransferase"/>
    <property type="match status" value="1"/>
</dbReference>
<dbReference type="EMBL" id="CP047895">
    <property type="protein sequence ID" value="QHL91978.1"/>
    <property type="molecule type" value="Genomic_DNA"/>
</dbReference>
<keyword evidence="7" id="KW-1185">Reference proteome</keyword>
<feature type="site" description="Raises pKa of active site His" evidence="4">
    <location>
        <position position="159"/>
    </location>
</feature>
<dbReference type="GO" id="GO:0006189">
    <property type="term" value="P:'de novo' IMP biosynthetic process"/>
    <property type="evidence" value="ECO:0007669"/>
    <property type="project" value="UniProtKB-UniRule"/>
</dbReference>